<evidence type="ECO:0000259" key="1">
    <source>
        <dbReference type="Pfam" id="PF26450"/>
    </source>
</evidence>
<dbReference type="InterPro" id="IPR058442">
    <property type="entry name" value="DUF8129"/>
</dbReference>
<organism evidence="2 3">
    <name type="scientific">Natrinema hispanicum</name>
    <dbReference type="NCBI Taxonomy" id="392421"/>
    <lineage>
        <taxon>Archaea</taxon>
        <taxon>Methanobacteriati</taxon>
        <taxon>Methanobacteriota</taxon>
        <taxon>Stenosarchaea group</taxon>
        <taxon>Halobacteria</taxon>
        <taxon>Halobacteriales</taxon>
        <taxon>Natrialbaceae</taxon>
        <taxon>Natrinema</taxon>
    </lineage>
</organism>
<protein>
    <recommendedName>
        <fullName evidence="1">DUF8129 domain-containing protein</fullName>
    </recommendedName>
</protein>
<dbReference type="Proteomes" id="UP000324021">
    <property type="component" value="Unassembled WGS sequence"/>
</dbReference>
<proteinExistence type="predicted"/>
<dbReference type="EMBL" id="FMZP01000034">
    <property type="protein sequence ID" value="SDD61180.1"/>
    <property type="molecule type" value="Genomic_DNA"/>
</dbReference>
<evidence type="ECO:0000313" key="3">
    <source>
        <dbReference type="Proteomes" id="UP000324021"/>
    </source>
</evidence>
<gene>
    <name evidence="2" type="ORF">SAMN05192552_103425</name>
</gene>
<dbReference type="Pfam" id="PF26450">
    <property type="entry name" value="DUF8129"/>
    <property type="match status" value="1"/>
</dbReference>
<dbReference type="AlphaFoldDB" id="A0A1G6W5H4"/>
<evidence type="ECO:0000313" key="2">
    <source>
        <dbReference type="EMBL" id="SDD61180.1"/>
    </source>
</evidence>
<sequence>MIHDMETLRACIAYENQHQQRVPILRQLEKRAIELRSQDDDD</sequence>
<feature type="domain" description="DUF8129" evidence="1">
    <location>
        <begin position="1"/>
        <end position="37"/>
    </location>
</feature>
<name>A0A1G6W5H4_9EURY</name>
<reference evidence="2 3" key="1">
    <citation type="submission" date="2016-10" db="EMBL/GenBank/DDBJ databases">
        <authorList>
            <person name="Varghese N."/>
            <person name="Submissions S."/>
        </authorList>
    </citation>
    <scope>NUCLEOTIDE SEQUENCE [LARGE SCALE GENOMIC DNA]</scope>
    <source>
        <strain evidence="2 3">CDM_1</strain>
    </source>
</reference>
<accession>A0A1G6W5H4</accession>